<feature type="signal peptide" evidence="12">
    <location>
        <begin position="1"/>
        <end position="22"/>
    </location>
</feature>
<dbReference type="InterPro" id="IPR015919">
    <property type="entry name" value="Cadherin-like_sf"/>
</dbReference>
<keyword evidence="8" id="KW-0325">Glycoprotein</keyword>
<evidence type="ECO:0000256" key="11">
    <source>
        <dbReference type="SAM" id="Phobius"/>
    </source>
</evidence>
<feature type="domain" description="Cadherin" evidence="13">
    <location>
        <begin position="718"/>
        <end position="807"/>
    </location>
</feature>
<name>A0A267EMI4_9PLAT</name>
<dbReference type="GO" id="GO:0007156">
    <property type="term" value="P:homophilic cell adhesion via plasma membrane adhesion molecules"/>
    <property type="evidence" value="ECO:0007669"/>
    <property type="project" value="InterPro"/>
</dbReference>
<dbReference type="PRINTS" id="PR00205">
    <property type="entry name" value="CADHERIN"/>
</dbReference>
<dbReference type="InterPro" id="IPR020894">
    <property type="entry name" value="Cadherin_CS"/>
</dbReference>
<dbReference type="PANTHER" id="PTHR24026">
    <property type="entry name" value="FAT ATYPICAL CADHERIN-RELATED"/>
    <property type="match status" value="1"/>
</dbReference>
<dbReference type="SUPFAM" id="SSF49313">
    <property type="entry name" value="Cadherin-like"/>
    <property type="match status" value="6"/>
</dbReference>
<keyword evidence="7 11" id="KW-0472">Membrane</keyword>
<protein>
    <recommendedName>
        <fullName evidence="13">Cadherin domain-containing protein</fullName>
    </recommendedName>
</protein>
<feature type="compositionally biased region" description="Gly residues" evidence="10">
    <location>
        <begin position="858"/>
        <end position="874"/>
    </location>
</feature>
<feature type="compositionally biased region" description="Low complexity" evidence="10">
    <location>
        <begin position="941"/>
        <end position="953"/>
    </location>
</feature>
<feature type="domain" description="Cadherin" evidence="13">
    <location>
        <begin position="353"/>
        <end position="456"/>
    </location>
</feature>
<evidence type="ECO:0000259" key="13">
    <source>
        <dbReference type="PROSITE" id="PS50268"/>
    </source>
</evidence>
<evidence type="ECO:0000256" key="1">
    <source>
        <dbReference type="ARBA" id="ARBA00004370"/>
    </source>
</evidence>
<dbReference type="SMART" id="SM00112">
    <property type="entry name" value="CA"/>
    <property type="match status" value="7"/>
</dbReference>
<dbReference type="STRING" id="282301.A0A267EMI4"/>
<evidence type="ECO:0000256" key="7">
    <source>
        <dbReference type="ARBA" id="ARBA00023136"/>
    </source>
</evidence>
<evidence type="ECO:0000256" key="12">
    <source>
        <dbReference type="SAM" id="SignalP"/>
    </source>
</evidence>
<dbReference type="OrthoDB" id="6252479at2759"/>
<dbReference type="AlphaFoldDB" id="A0A267EMI4"/>
<evidence type="ECO:0000256" key="9">
    <source>
        <dbReference type="PROSITE-ProRule" id="PRU00043"/>
    </source>
</evidence>
<dbReference type="Proteomes" id="UP000215902">
    <property type="component" value="Unassembled WGS sequence"/>
</dbReference>
<dbReference type="InterPro" id="IPR002126">
    <property type="entry name" value="Cadherin-like_dom"/>
</dbReference>
<feature type="compositionally biased region" description="Low complexity" evidence="10">
    <location>
        <begin position="1055"/>
        <end position="1072"/>
    </location>
</feature>
<reference evidence="14 15" key="1">
    <citation type="submission" date="2017-06" db="EMBL/GenBank/DDBJ databases">
        <title>A platform for efficient transgenesis in Macrostomum lignano, a flatworm model organism for stem cell research.</title>
        <authorList>
            <person name="Berezikov E."/>
        </authorList>
    </citation>
    <scope>NUCLEOTIDE SEQUENCE [LARGE SCALE GENOMIC DNA]</scope>
    <source>
        <strain evidence="14">DV1</strain>
        <tissue evidence="14">Whole organism</tissue>
    </source>
</reference>
<dbReference type="EMBL" id="NIVC01001912">
    <property type="protein sequence ID" value="PAA62666.1"/>
    <property type="molecule type" value="Genomic_DNA"/>
</dbReference>
<feature type="domain" description="Cadherin" evidence="13">
    <location>
        <begin position="585"/>
        <end position="714"/>
    </location>
</feature>
<accession>A0A267EMI4</accession>
<dbReference type="Pfam" id="PF00028">
    <property type="entry name" value="Cadherin"/>
    <property type="match status" value="3"/>
</dbReference>
<proteinExistence type="predicted"/>
<evidence type="ECO:0000256" key="3">
    <source>
        <dbReference type="ARBA" id="ARBA00022737"/>
    </source>
</evidence>
<evidence type="ECO:0000256" key="10">
    <source>
        <dbReference type="SAM" id="MobiDB-lite"/>
    </source>
</evidence>
<feature type="compositionally biased region" description="Gly residues" evidence="10">
    <location>
        <begin position="1085"/>
        <end position="1094"/>
    </location>
</feature>
<dbReference type="GO" id="GO:0005886">
    <property type="term" value="C:plasma membrane"/>
    <property type="evidence" value="ECO:0007669"/>
    <property type="project" value="InterPro"/>
</dbReference>
<feature type="region of interest" description="Disordered" evidence="10">
    <location>
        <begin position="900"/>
        <end position="1138"/>
    </location>
</feature>
<evidence type="ECO:0000313" key="14">
    <source>
        <dbReference type="EMBL" id="PAA62666.1"/>
    </source>
</evidence>
<dbReference type="GO" id="GO:0005509">
    <property type="term" value="F:calcium ion binding"/>
    <property type="evidence" value="ECO:0007669"/>
    <property type="project" value="UniProtKB-UniRule"/>
</dbReference>
<keyword evidence="6 11" id="KW-1133">Transmembrane helix</keyword>
<evidence type="ECO:0000256" key="8">
    <source>
        <dbReference type="ARBA" id="ARBA00023180"/>
    </source>
</evidence>
<organism evidence="14 15">
    <name type="scientific">Macrostomum lignano</name>
    <dbReference type="NCBI Taxonomy" id="282301"/>
    <lineage>
        <taxon>Eukaryota</taxon>
        <taxon>Metazoa</taxon>
        <taxon>Spiralia</taxon>
        <taxon>Lophotrochozoa</taxon>
        <taxon>Platyhelminthes</taxon>
        <taxon>Rhabditophora</taxon>
        <taxon>Macrostomorpha</taxon>
        <taxon>Macrostomida</taxon>
        <taxon>Macrostomidae</taxon>
        <taxon>Macrostomum</taxon>
    </lineage>
</organism>
<evidence type="ECO:0000256" key="5">
    <source>
        <dbReference type="ARBA" id="ARBA00022889"/>
    </source>
</evidence>
<comment type="caution">
    <text evidence="14">The sequence shown here is derived from an EMBL/GenBank/DDBJ whole genome shotgun (WGS) entry which is preliminary data.</text>
</comment>
<dbReference type="PROSITE" id="PS50268">
    <property type="entry name" value="CADHERIN_2"/>
    <property type="match status" value="7"/>
</dbReference>
<keyword evidence="4 9" id="KW-0106">Calcium</keyword>
<comment type="subcellular location">
    <subcellularLocation>
        <location evidence="1">Membrane</location>
    </subcellularLocation>
</comment>
<dbReference type="Gene3D" id="2.60.40.60">
    <property type="entry name" value="Cadherins"/>
    <property type="match status" value="7"/>
</dbReference>
<keyword evidence="12" id="KW-0732">Signal</keyword>
<feature type="domain" description="Cadherin" evidence="13">
    <location>
        <begin position="468"/>
        <end position="585"/>
    </location>
</feature>
<evidence type="ECO:0000313" key="15">
    <source>
        <dbReference type="Proteomes" id="UP000215902"/>
    </source>
</evidence>
<feature type="domain" description="Cadherin" evidence="13">
    <location>
        <begin position="55"/>
        <end position="125"/>
    </location>
</feature>
<keyword evidence="3" id="KW-0677">Repeat</keyword>
<keyword evidence="15" id="KW-1185">Reference proteome</keyword>
<feature type="chain" id="PRO_5012876530" description="Cadherin domain-containing protein" evidence="12">
    <location>
        <begin position="23"/>
        <end position="1138"/>
    </location>
</feature>
<evidence type="ECO:0000256" key="4">
    <source>
        <dbReference type="ARBA" id="ARBA00022837"/>
    </source>
</evidence>
<dbReference type="PROSITE" id="PS00232">
    <property type="entry name" value="CADHERIN_1"/>
    <property type="match status" value="3"/>
</dbReference>
<evidence type="ECO:0000256" key="6">
    <source>
        <dbReference type="ARBA" id="ARBA00022989"/>
    </source>
</evidence>
<feature type="domain" description="Cadherin" evidence="13">
    <location>
        <begin position="235"/>
        <end position="338"/>
    </location>
</feature>
<feature type="domain" description="Cadherin" evidence="13">
    <location>
        <begin position="148"/>
        <end position="235"/>
    </location>
</feature>
<evidence type="ECO:0000256" key="2">
    <source>
        <dbReference type="ARBA" id="ARBA00022692"/>
    </source>
</evidence>
<feature type="compositionally biased region" description="Gly residues" evidence="10">
    <location>
        <begin position="1129"/>
        <end position="1138"/>
    </location>
</feature>
<sequence length="1138" mass="123358">MSPLHLLLRLAAAAALILSLLAEEVAFRIEEETDLKATVGNVWTGLGRQPPAPEFRIIPASRFFSIDRDGYVRIESRIDREDPATCPDASETGSDCVIEFNAFNGTTRIVVKVTILDINDNSPTFKSPVKEIFIEEGDQRFSHPLDLATDADIGDNGMMTRGHYFLKEDEGTFALYRSQRDLLSLGLKGSPIIDYEQEQQYNLTLTACDGGREQRCSSQLLLVRVRDRNDNQPNVTSIWNPDVNESTPIGGLVARIYAHDRDSGENGRLSFTVTDSRAAAAFAIDPEGRVTLRKRLNARTKSEYDIPVLVSDGGVPQRQVTIKFRLRVIDVNDHEPKITVTPMPGGGGAGDSTVRIAENSRIDQTLAFIQVTDGDLGENTRVTCSLAPGNRGGANFRLKESSNSDYFLQNSRQFDFESTPELVAEIRCHDGGRPPLKASEVVRVQVVGRNEFQPSIQLSEKGSYKTIEETHPGGGVQIGNPLLTVTAQDKDRGDRLTFGLDGSHSRFFVISDNTTSYSEELGATTATAVIRVATTIDRDTLNAPGDLLHFTVTVADTEDSAGSRHSASTTVTVSVIDANDNAPRIQPPLLFQLKESEKAGALATSVHPRGAAKIAFDDADQGINARVAFRLLALSGRNGTGQRVAFPLPGRPSRWPLNVTEDGQIRATESLDREEFYEYQLTVAIVNHVASPQLSSVAELIVQVLDVNDNSPEFVFPPRRGASISISAGHRLGDEVTRIEARDRDEFSNITYTLVGGSGSAFFELDRFSGQVRLVHELSPGQHELVIRADDNVEYSRSVQTSLFINVTHYGGLGIGQLKDVHVNLSIIVGMIIVTGVVSVGLVSAIVCVRRRSQSRGSGSGSSGGGGHHGGCGGSLSSSPECDKDHCQCRASLPDPDAADPLYLGHHHQHHLGASPGTGKRPERQFPLTTFSHNGSAFDLQPMPVMEHQQQPQHPQPHVPRNEVMVNPQDLDGESADSGRGGSEDGHGGHHPLMGGSRCATLPPQLLHHHHQQQHQPQPPFQPHHHHQQRVMSPPPHMKSPCQCLGIPEDEEESASNSSPAAALLTGAGATGSFLPPPVPPHGVEYGGSGGGTLGRRQPQHHHQFQPPQHHGFYQQLHHQSPGTAGRAGLNGGGERLC</sequence>
<gene>
    <name evidence="14" type="ORF">BOX15_Mlig027329g1</name>
</gene>
<dbReference type="CDD" id="cd11304">
    <property type="entry name" value="Cadherin_repeat"/>
    <property type="match status" value="7"/>
</dbReference>
<keyword evidence="5" id="KW-0130">Cell adhesion</keyword>
<feature type="transmembrane region" description="Helical" evidence="11">
    <location>
        <begin position="825"/>
        <end position="849"/>
    </location>
</feature>
<keyword evidence="2 11" id="KW-0812">Transmembrane</keyword>
<feature type="region of interest" description="Disordered" evidence="10">
    <location>
        <begin position="854"/>
        <end position="877"/>
    </location>
</feature>
<dbReference type="PANTHER" id="PTHR24026:SF136">
    <property type="entry name" value="PROTOCADHERIN-23"/>
    <property type="match status" value="1"/>
</dbReference>